<evidence type="ECO:0000256" key="8">
    <source>
        <dbReference type="RuleBase" id="RU365091"/>
    </source>
</evidence>
<dbReference type="EC" id="1.2.1.24" evidence="8"/>
<evidence type="ECO:0000256" key="6">
    <source>
        <dbReference type="PROSITE-ProRule" id="PRU10007"/>
    </source>
</evidence>
<comment type="pathway">
    <text evidence="2 8">Amino-acid degradation; 4-aminobutanoate degradation.</text>
</comment>
<feature type="domain" description="Aldehyde dehydrogenase" evidence="9">
    <location>
        <begin position="64"/>
        <end position="523"/>
    </location>
</feature>
<dbReference type="FunFam" id="3.40.309.10:FF:000004">
    <property type="entry name" value="Succinate-semialdehyde dehydrogenase I"/>
    <property type="match status" value="1"/>
</dbReference>
<dbReference type="InterPro" id="IPR016162">
    <property type="entry name" value="Ald_DH_N"/>
</dbReference>
<comment type="similarity">
    <text evidence="3 7">Belongs to the aldehyde dehydrogenase family.</text>
</comment>
<dbReference type="InterPro" id="IPR016161">
    <property type="entry name" value="Ald_DH/histidinol_DH"/>
</dbReference>
<dbReference type="OrthoDB" id="310895at2759"/>
<gene>
    <name evidence="10" type="ORF">JCGZ_18237</name>
</gene>
<dbReference type="CDD" id="cd07103">
    <property type="entry name" value="ALDH_F5_SSADH_GabD"/>
    <property type="match status" value="1"/>
</dbReference>
<dbReference type="Gene3D" id="3.40.605.10">
    <property type="entry name" value="Aldehyde Dehydrogenase, Chain A, domain 1"/>
    <property type="match status" value="1"/>
</dbReference>
<feature type="active site" evidence="6">
    <location>
        <position position="300"/>
    </location>
</feature>
<evidence type="ECO:0000313" key="10">
    <source>
        <dbReference type="EMBL" id="KDP30105.1"/>
    </source>
</evidence>
<dbReference type="UniPathway" id="UPA00733"/>
<dbReference type="InterPro" id="IPR016160">
    <property type="entry name" value="Ald_DH_CS_CYS"/>
</dbReference>
<dbReference type="STRING" id="180498.A0A067KCZ4"/>
<name>A0A067KCZ4_JATCU</name>
<evidence type="ECO:0000256" key="2">
    <source>
        <dbReference type="ARBA" id="ARBA00005176"/>
    </source>
</evidence>
<evidence type="ECO:0000256" key="3">
    <source>
        <dbReference type="ARBA" id="ARBA00009986"/>
    </source>
</evidence>
<dbReference type="GO" id="GO:0005759">
    <property type="term" value="C:mitochondrial matrix"/>
    <property type="evidence" value="ECO:0007669"/>
    <property type="project" value="UniProtKB-SubCell"/>
</dbReference>
<keyword evidence="8" id="KW-0520">NAD</keyword>
<dbReference type="InterPro" id="IPR016163">
    <property type="entry name" value="Ald_DH_C"/>
</dbReference>
<dbReference type="InterPro" id="IPR015590">
    <property type="entry name" value="Aldehyde_DH_dom"/>
</dbReference>
<dbReference type="Gene3D" id="3.40.309.10">
    <property type="entry name" value="Aldehyde Dehydrogenase, Chain A, domain 2"/>
    <property type="match status" value="1"/>
</dbReference>
<dbReference type="EMBL" id="KK914707">
    <property type="protein sequence ID" value="KDP30105.1"/>
    <property type="molecule type" value="Genomic_DNA"/>
</dbReference>
<reference evidence="10 11" key="1">
    <citation type="journal article" date="2014" name="PLoS ONE">
        <title>Global Analysis of Gene Expression Profiles in Physic Nut (Jatropha curcas L.) Seedlings Exposed to Salt Stress.</title>
        <authorList>
            <person name="Zhang L."/>
            <person name="Zhang C."/>
            <person name="Wu P."/>
            <person name="Chen Y."/>
            <person name="Li M."/>
            <person name="Jiang H."/>
            <person name="Wu G."/>
        </authorList>
    </citation>
    <scope>NUCLEOTIDE SEQUENCE [LARGE SCALE GENOMIC DNA]</scope>
    <source>
        <strain evidence="11">cv. GZQX0401</strain>
        <tissue evidence="10">Young leaves</tissue>
    </source>
</reference>
<dbReference type="GO" id="GO:0004777">
    <property type="term" value="F:succinate-semialdehyde dehydrogenase (NAD+) activity"/>
    <property type="evidence" value="ECO:0007669"/>
    <property type="project" value="UniProtKB-UniRule"/>
</dbReference>
<evidence type="ECO:0000259" key="9">
    <source>
        <dbReference type="Pfam" id="PF00171"/>
    </source>
</evidence>
<evidence type="ECO:0000256" key="5">
    <source>
        <dbReference type="ARBA" id="ARBA00052498"/>
    </source>
</evidence>
<dbReference type="InterPro" id="IPR029510">
    <property type="entry name" value="Ald_DH_CS_GLU"/>
</dbReference>
<comment type="catalytic activity">
    <reaction evidence="5 8">
        <text>succinate semialdehyde + NAD(+) + H2O = succinate + NADH + 2 H(+)</text>
        <dbReference type="Rhea" id="RHEA:13217"/>
        <dbReference type="ChEBI" id="CHEBI:15377"/>
        <dbReference type="ChEBI" id="CHEBI:15378"/>
        <dbReference type="ChEBI" id="CHEBI:30031"/>
        <dbReference type="ChEBI" id="CHEBI:57540"/>
        <dbReference type="ChEBI" id="CHEBI:57706"/>
        <dbReference type="ChEBI" id="CHEBI:57945"/>
        <dbReference type="EC" id="1.2.1.24"/>
    </reaction>
</comment>
<accession>A0A067KCZ4</accession>
<evidence type="ECO:0000256" key="4">
    <source>
        <dbReference type="ARBA" id="ARBA00023002"/>
    </source>
</evidence>
<sequence length="531" mass="56547">MKAAMVARMAAIGRNKLLPSLHLASMHIASPPLSRQISMKAGGLVDRLRTAGLLRSQCLIGGKWTNAYDGKTIQVYNPATGDVIADVPCMGGKETSDAIASANDAFHSWSKLTAADRSKRLKSWYDLLIAHQEELGQLITLEQGKPLKEAMGEVSYGASFIEFFAEEAKRVYGDIIPPTLGDRRLLVLKQPVGVVGAIAPWNFPLAMITRKVGPALACGCTVVVKPSELTPLTALAAAELALQAGIPPGVLNVVVGNAPEIGDALLSSPQVRKITFTGSTAVGKKLMAGAAGTVKKVSLELGGNAPCIVFDDADLDVAVKGSLAAKFRNSGQTCVCANRLLVQEGIYDKFAEAFSRAVQNLQVGDGFSEGVAQGPLINEAAVQKVESFVQDAIAKGAKVLLGGKRHNLGMNFYEPTVISDVKSEMVLCREEVFGPVAPLLRFKTEEEAIHVANNTNAGLAAYIFTNNIQRTWRVTEALEYGLVGVNEGLISTEVAPFGGVKQSGLGREGSKYGMDEYLELKYVCLGNMNRK</sequence>
<dbReference type="PANTHER" id="PTHR43353:SF5">
    <property type="entry name" value="SUCCINATE-SEMIALDEHYDE DEHYDROGENASE, MITOCHONDRIAL"/>
    <property type="match status" value="1"/>
</dbReference>
<protein>
    <recommendedName>
        <fullName evidence="8">Succinate-semialdehyde dehydrogenase</fullName>
        <ecNumber evidence="8">1.2.1.24</ecNumber>
    </recommendedName>
</protein>
<dbReference type="PROSITE" id="PS00070">
    <property type="entry name" value="ALDEHYDE_DEHYDR_CYS"/>
    <property type="match status" value="1"/>
</dbReference>
<dbReference type="Pfam" id="PF00171">
    <property type="entry name" value="Aldedh"/>
    <property type="match status" value="1"/>
</dbReference>
<proteinExistence type="inferred from homology"/>
<dbReference type="PROSITE" id="PS00687">
    <property type="entry name" value="ALDEHYDE_DEHYDR_GLU"/>
    <property type="match status" value="1"/>
</dbReference>
<dbReference type="GO" id="GO:0009450">
    <property type="term" value="P:gamma-aminobutyric acid catabolic process"/>
    <property type="evidence" value="ECO:0007669"/>
    <property type="project" value="UniProtKB-UniRule"/>
</dbReference>
<dbReference type="SUPFAM" id="SSF53720">
    <property type="entry name" value="ALDH-like"/>
    <property type="match status" value="1"/>
</dbReference>
<dbReference type="FunFam" id="3.40.605.10:FF:000005">
    <property type="entry name" value="Succinate-semialdehyde dehydrogenase I"/>
    <property type="match status" value="1"/>
</dbReference>
<keyword evidence="4 7" id="KW-0560">Oxidoreductase</keyword>
<organism evidence="10 11">
    <name type="scientific">Jatropha curcas</name>
    <name type="common">Barbados nut</name>
    <dbReference type="NCBI Taxonomy" id="180498"/>
    <lineage>
        <taxon>Eukaryota</taxon>
        <taxon>Viridiplantae</taxon>
        <taxon>Streptophyta</taxon>
        <taxon>Embryophyta</taxon>
        <taxon>Tracheophyta</taxon>
        <taxon>Spermatophyta</taxon>
        <taxon>Magnoliopsida</taxon>
        <taxon>eudicotyledons</taxon>
        <taxon>Gunneridae</taxon>
        <taxon>Pentapetalae</taxon>
        <taxon>rosids</taxon>
        <taxon>fabids</taxon>
        <taxon>Malpighiales</taxon>
        <taxon>Euphorbiaceae</taxon>
        <taxon>Crotonoideae</taxon>
        <taxon>Jatropheae</taxon>
        <taxon>Jatropha</taxon>
    </lineage>
</organism>
<dbReference type="PANTHER" id="PTHR43353">
    <property type="entry name" value="SUCCINATE-SEMIALDEHYDE DEHYDROGENASE, MITOCHONDRIAL"/>
    <property type="match status" value="1"/>
</dbReference>
<dbReference type="Proteomes" id="UP000027138">
    <property type="component" value="Unassembled WGS sequence"/>
</dbReference>
<evidence type="ECO:0000256" key="7">
    <source>
        <dbReference type="RuleBase" id="RU003345"/>
    </source>
</evidence>
<dbReference type="InterPro" id="IPR050740">
    <property type="entry name" value="Aldehyde_DH_Superfamily"/>
</dbReference>
<evidence type="ECO:0000256" key="1">
    <source>
        <dbReference type="ARBA" id="ARBA00004305"/>
    </source>
</evidence>
<comment type="subcellular location">
    <subcellularLocation>
        <location evidence="1">Mitochondrion matrix</location>
    </subcellularLocation>
</comment>
<comment type="subunit">
    <text evidence="8">Homotetramer.</text>
</comment>
<dbReference type="FunFam" id="3.40.605.10:FF:000026">
    <property type="entry name" value="Aldehyde dehydrogenase, putative"/>
    <property type="match status" value="1"/>
</dbReference>
<dbReference type="NCBIfam" id="TIGR01780">
    <property type="entry name" value="SSADH"/>
    <property type="match status" value="1"/>
</dbReference>
<keyword evidence="8" id="KW-0496">Mitochondrion</keyword>
<dbReference type="AlphaFoldDB" id="A0A067KCZ4"/>
<evidence type="ECO:0000313" key="11">
    <source>
        <dbReference type="Proteomes" id="UP000027138"/>
    </source>
</evidence>
<keyword evidence="11" id="KW-1185">Reference proteome</keyword>
<dbReference type="InterPro" id="IPR010102">
    <property type="entry name" value="Succ_semiAld_DH"/>
</dbReference>